<dbReference type="Proteomes" id="UP000193642">
    <property type="component" value="Unassembled WGS sequence"/>
</dbReference>
<dbReference type="GO" id="GO:0008061">
    <property type="term" value="F:chitin binding"/>
    <property type="evidence" value="ECO:0007669"/>
    <property type="project" value="InterPro"/>
</dbReference>
<dbReference type="EMBL" id="MCGO01000013">
    <property type="protein sequence ID" value="ORY47749.1"/>
    <property type="molecule type" value="Genomic_DNA"/>
</dbReference>
<evidence type="ECO:0000256" key="9">
    <source>
        <dbReference type="SAM" id="Phobius"/>
    </source>
</evidence>
<evidence type="ECO:0000256" key="3">
    <source>
        <dbReference type="ARBA" id="ARBA00023024"/>
    </source>
</evidence>
<dbReference type="InterPro" id="IPR001223">
    <property type="entry name" value="Glyco_hydro18_cat"/>
</dbReference>
<keyword evidence="9" id="KW-0812">Transmembrane</keyword>
<feature type="compositionally biased region" description="Low complexity" evidence="8">
    <location>
        <begin position="42"/>
        <end position="64"/>
    </location>
</feature>
<proteinExistence type="predicted"/>
<feature type="domain" description="GH18" evidence="10">
    <location>
        <begin position="73"/>
        <end position="491"/>
    </location>
</feature>
<dbReference type="OrthoDB" id="73875at2759"/>
<evidence type="ECO:0000256" key="4">
    <source>
        <dbReference type="ARBA" id="ARBA00023277"/>
    </source>
</evidence>
<dbReference type="PANTHER" id="PTHR11177">
    <property type="entry name" value="CHITINASE"/>
    <property type="match status" value="1"/>
</dbReference>
<evidence type="ECO:0000256" key="1">
    <source>
        <dbReference type="ARBA" id="ARBA00000822"/>
    </source>
</evidence>
<dbReference type="GO" id="GO:0008843">
    <property type="term" value="F:endochitinase activity"/>
    <property type="evidence" value="ECO:0007669"/>
    <property type="project" value="UniProtKB-EC"/>
</dbReference>
<evidence type="ECO:0000256" key="7">
    <source>
        <dbReference type="RuleBase" id="RU000489"/>
    </source>
</evidence>
<evidence type="ECO:0000256" key="5">
    <source>
        <dbReference type="ARBA" id="ARBA00023295"/>
    </source>
</evidence>
<accession>A0A1Y2CL31</accession>
<comment type="catalytic activity">
    <reaction evidence="1">
        <text>Random endo-hydrolysis of N-acetyl-beta-D-glucosaminide (1-&gt;4)-beta-linkages in chitin and chitodextrins.</text>
        <dbReference type="EC" id="3.2.1.14"/>
    </reaction>
</comment>
<evidence type="ECO:0000313" key="12">
    <source>
        <dbReference type="Proteomes" id="UP000193642"/>
    </source>
</evidence>
<evidence type="ECO:0000256" key="8">
    <source>
        <dbReference type="SAM" id="MobiDB-lite"/>
    </source>
</evidence>
<keyword evidence="9" id="KW-1133">Transmembrane helix</keyword>
<feature type="region of interest" description="Disordered" evidence="8">
    <location>
        <begin position="42"/>
        <end position="67"/>
    </location>
</feature>
<evidence type="ECO:0000313" key="11">
    <source>
        <dbReference type="EMBL" id="ORY47749.1"/>
    </source>
</evidence>
<dbReference type="InterPro" id="IPR017853">
    <property type="entry name" value="GH"/>
</dbReference>
<keyword evidence="5 7" id="KW-0326">Glycosidase</keyword>
<comment type="caution">
    <text evidence="11">The sequence shown here is derived from an EMBL/GenBank/DDBJ whole genome shotgun (WGS) entry which is preliminary data.</text>
</comment>
<name>A0A1Y2CL31_9FUNG</name>
<keyword evidence="3" id="KW-0146">Chitin degradation</keyword>
<dbReference type="InterPro" id="IPR001579">
    <property type="entry name" value="Glyco_hydro_18_chit_AS"/>
</dbReference>
<feature type="domain" description="GH18" evidence="10">
    <location>
        <begin position="492"/>
        <end position="866"/>
    </location>
</feature>
<dbReference type="InterPro" id="IPR050314">
    <property type="entry name" value="Glycosyl_Hydrlase_18"/>
</dbReference>
<gene>
    <name evidence="11" type="ORF">BCR33DRAFT_764140</name>
</gene>
<keyword evidence="4" id="KW-0119">Carbohydrate metabolism</keyword>
<dbReference type="PROSITE" id="PS51910">
    <property type="entry name" value="GH18_2"/>
    <property type="match status" value="2"/>
</dbReference>
<keyword evidence="9" id="KW-0472">Membrane</keyword>
<dbReference type="Gene3D" id="3.20.20.80">
    <property type="entry name" value="Glycosidases"/>
    <property type="match status" value="5"/>
</dbReference>
<dbReference type="SUPFAM" id="SSF51445">
    <property type="entry name" value="(Trans)glycosidases"/>
    <property type="match status" value="2"/>
</dbReference>
<sequence length="866" mass="93448">MDPPTDSKAAPPQRRKVILIVGAVVVLVAVIGTVVGVVVSRNNTSSSSSSTSAPSTPGATPTTPFQYRPFTTPGVIGYWANWGTASQPENTIDKLNLEGFDTIIYSFIFPTADGNIIPSWSYVNKSVILDASADDAKWIPIFNGLRSKYPKLRTVVSIGGWTGSTNFSSIAASKIYSANFAKNIHAFIDANGFDGVDLDWEYPGGGAIDCLQYTADDAANFINILSALRAELGPTRHISIAAGADSSRYNVGAKNYVSEYAKYVSYFGLMTYDITGAWLGTSDFNSPLGVPGPNNKQDPNGEYAIQNYVASWTSSGVNKSQIVTGLAFYGRAMSVVSQGTQNGLYQPCTSAANSDPASTFATPCAPVIGDYLDGPSYDTCGILGGYNTQWMYYSLRGAFGRQSPAPLANGPDSPALGWSYQYFEYAASATLFTTQYRNYTNYFIGYDDTFSIRAKSAWAKASGLGGVMAWELSSDYKGELAAAAVAGPFTTPGVIGYWANWGTKTQPENTIDKLNLTGFDAIIYSFVFPSANGTIIPAWTYVQDPITGKLGINDSSKDDAVWIPIFNGPVRDKYPNMRTVISVGGWTGGSNFSSIAASPEYTVNFAKNLHTYLDTYGFDGVDLDWEFPGGEYAKYVSYFGLMTYDIYGSWNAYSDFNSPLGAPGMGDPIEPAANSGPQTIQTFVQGWLDRGVPACQLVTGIAFYGRSMSVLHQGDTNGLYQPCLSTFNAQPNNTSPIPCDTVYGDYLDAKPPCDTCGSCGGLSGQWMYYSLRGGFGRQTQAPLVNGPRNVAKGWDFEYFQYAESATVFAAKYRDYQNYFIGYDDPISVKAKAAWSYEAGLGGAMVWELSSDYQGELAQAVVEGWTN</sequence>
<dbReference type="STRING" id="329046.A0A1Y2CL31"/>
<dbReference type="GO" id="GO:0006032">
    <property type="term" value="P:chitin catabolic process"/>
    <property type="evidence" value="ECO:0007669"/>
    <property type="project" value="UniProtKB-KW"/>
</dbReference>
<dbReference type="PANTHER" id="PTHR11177:SF317">
    <property type="entry name" value="CHITINASE 12-RELATED"/>
    <property type="match status" value="1"/>
</dbReference>
<dbReference type="GO" id="GO:0000272">
    <property type="term" value="P:polysaccharide catabolic process"/>
    <property type="evidence" value="ECO:0007669"/>
    <property type="project" value="UniProtKB-KW"/>
</dbReference>
<evidence type="ECO:0000259" key="10">
    <source>
        <dbReference type="PROSITE" id="PS51910"/>
    </source>
</evidence>
<evidence type="ECO:0000256" key="6">
    <source>
        <dbReference type="ARBA" id="ARBA00023326"/>
    </source>
</evidence>
<dbReference type="InterPro" id="IPR011583">
    <property type="entry name" value="Chitinase_II/V-like_cat"/>
</dbReference>
<dbReference type="SMART" id="SM00636">
    <property type="entry name" value="Glyco_18"/>
    <property type="match status" value="2"/>
</dbReference>
<reference evidence="11 12" key="1">
    <citation type="submission" date="2016-07" db="EMBL/GenBank/DDBJ databases">
        <title>Pervasive Adenine N6-methylation of Active Genes in Fungi.</title>
        <authorList>
            <consortium name="DOE Joint Genome Institute"/>
            <person name="Mondo S.J."/>
            <person name="Dannebaum R.O."/>
            <person name="Kuo R.C."/>
            <person name="Labutti K."/>
            <person name="Haridas S."/>
            <person name="Kuo A."/>
            <person name="Salamov A."/>
            <person name="Ahrendt S.R."/>
            <person name="Lipzen A."/>
            <person name="Sullivan W."/>
            <person name="Andreopoulos W.B."/>
            <person name="Clum A."/>
            <person name="Lindquist E."/>
            <person name="Daum C."/>
            <person name="Ramamoorthy G.K."/>
            <person name="Gryganskyi A."/>
            <person name="Culley D."/>
            <person name="Magnuson J.K."/>
            <person name="James T.Y."/>
            <person name="O'Malley M.A."/>
            <person name="Stajich J.E."/>
            <person name="Spatafora J.W."/>
            <person name="Visel A."/>
            <person name="Grigoriev I.V."/>
        </authorList>
    </citation>
    <scope>NUCLEOTIDE SEQUENCE [LARGE SCALE GENOMIC DNA]</scope>
    <source>
        <strain evidence="11 12">JEL800</strain>
    </source>
</reference>
<dbReference type="Pfam" id="PF00704">
    <property type="entry name" value="Glyco_hydro_18"/>
    <property type="match status" value="3"/>
</dbReference>
<dbReference type="AlphaFoldDB" id="A0A1Y2CL31"/>
<keyword evidence="12" id="KW-1185">Reference proteome</keyword>
<evidence type="ECO:0000256" key="2">
    <source>
        <dbReference type="ARBA" id="ARBA00022801"/>
    </source>
</evidence>
<dbReference type="PROSITE" id="PS01095">
    <property type="entry name" value="GH18_1"/>
    <property type="match status" value="2"/>
</dbReference>
<protein>
    <submittedName>
        <fullName evidence="11">Glycoside hydrolase</fullName>
    </submittedName>
</protein>
<keyword evidence="6" id="KW-0624">Polysaccharide degradation</keyword>
<organism evidence="11 12">
    <name type="scientific">Rhizoclosmatium globosum</name>
    <dbReference type="NCBI Taxonomy" id="329046"/>
    <lineage>
        <taxon>Eukaryota</taxon>
        <taxon>Fungi</taxon>
        <taxon>Fungi incertae sedis</taxon>
        <taxon>Chytridiomycota</taxon>
        <taxon>Chytridiomycota incertae sedis</taxon>
        <taxon>Chytridiomycetes</taxon>
        <taxon>Chytridiales</taxon>
        <taxon>Chytriomycetaceae</taxon>
        <taxon>Rhizoclosmatium</taxon>
    </lineage>
</organism>
<keyword evidence="2 7" id="KW-0378">Hydrolase</keyword>
<feature type="transmembrane region" description="Helical" evidence="9">
    <location>
        <begin position="17"/>
        <end position="39"/>
    </location>
</feature>